<sequence>MPPLPSRPSGTYGPMRTGSAGRSGVAPDRRSAASRDAGVPDGLGGRWSDMDPPSGVLTNVLSCHISWGEATA</sequence>
<protein>
    <submittedName>
        <fullName evidence="2">Uncharacterized protein</fullName>
    </submittedName>
</protein>
<proteinExistence type="predicted"/>
<comment type="caution">
    <text evidence="2">The sequence shown here is derived from an EMBL/GenBank/DDBJ whole genome shotgun (WGS) entry which is preliminary data.</text>
</comment>
<accession>A0ABQ2X0T2</accession>
<reference evidence="3" key="1">
    <citation type="journal article" date="2019" name="Int. J. Syst. Evol. Microbiol.">
        <title>The Global Catalogue of Microorganisms (GCM) 10K type strain sequencing project: providing services to taxonomists for standard genome sequencing and annotation.</title>
        <authorList>
            <consortium name="The Broad Institute Genomics Platform"/>
            <consortium name="The Broad Institute Genome Sequencing Center for Infectious Disease"/>
            <person name="Wu L."/>
            <person name="Ma J."/>
        </authorList>
    </citation>
    <scope>NUCLEOTIDE SEQUENCE [LARGE SCALE GENOMIC DNA]</scope>
    <source>
        <strain evidence="3">JCM 4866</strain>
    </source>
</reference>
<evidence type="ECO:0000313" key="2">
    <source>
        <dbReference type="EMBL" id="GGW90185.1"/>
    </source>
</evidence>
<dbReference type="Proteomes" id="UP000617743">
    <property type="component" value="Unassembled WGS sequence"/>
</dbReference>
<dbReference type="EMBL" id="BMWC01000002">
    <property type="protein sequence ID" value="GGW90185.1"/>
    <property type="molecule type" value="Genomic_DNA"/>
</dbReference>
<evidence type="ECO:0000313" key="3">
    <source>
        <dbReference type="Proteomes" id="UP000617743"/>
    </source>
</evidence>
<evidence type="ECO:0000256" key="1">
    <source>
        <dbReference type="SAM" id="MobiDB-lite"/>
    </source>
</evidence>
<feature type="region of interest" description="Disordered" evidence="1">
    <location>
        <begin position="1"/>
        <end position="52"/>
    </location>
</feature>
<gene>
    <name evidence="2" type="ORF">GCM10010383_19610</name>
</gene>
<name>A0ABQ2X0T2_9ACTN</name>
<organism evidence="2 3">
    <name type="scientific">Streptomyces lomondensis</name>
    <dbReference type="NCBI Taxonomy" id="68229"/>
    <lineage>
        <taxon>Bacteria</taxon>
        <taxon>Bacillati</taxon>
        <taxon>Actinomycetota</taxon>
        <taxon>Actinomycetes</taxon>
        <taxon>Kitasatosporales</taxon>
        <taxon>Streptomycetaceae</taxon>
        <taxon>Streptomyces</taxon>
    </lineage>
</organism>
<keyword evidence="3" id="KW-1185">Reference proteome</keyword>